<protein>
    <submittedName>
        <fullName evidence="3">Uncharacterized protein</fullName>
    </submittedName>
</protein>
<dbReference type="EMBL" id="JAIFRP010000104">
    <property type="protein sequence ID" value="KAK2579146.1"/>
    <property type="molecule type" value="Genomic_DNA"/>
</dbReference>
<feature type="region of interest" description="Disordered" evidence="1">
    <location>
        <begin position="63"/>
        <end position="82"/>
    </location>
</feature>
<keyword evidence="4" id="KW-1185">Reference proteome</keyword>
<feature type="compositionally biased region" description="Basic and acidic residues" evidence="1">
    <location>
        <begin position="70"/>
        <end position="82"/>
    </location>
</feature>
<name>A0AAD9RG73_9HYME</name>
<feature type="chain" id="PRO_5042004956" evidence="2">
    <location>
        <begin position="25"/>
        <end position="82"/>
    </location>
</feature>
<evidence type="ECO:0000256" key="1">
    <source>
        <dbReference type="SAM" id="MobiDB-lite"/>
    </source>
</evidence>
<organism evidence="3 4">
    <name type="scientific">Odynerus spinipes</name>
    <dbReference type="NCBI Taxonomy" id="1348599"/>
    <lineage>
        <taxon>Eukaryota</taxon>
        <taxon>Metazoa</taxon>
        <taxon>Ecdysozoa</taxon>
        <taxon>Arthropoda</taxon>
        <taxon>Hexapoda</taxon>
        <taxon>Insecta</taxon>
        <taxon>Pterygota</taxon>
        <taxon>Neoptera</taxon>
        <taxon>Endopterygota</taxon>
        <taxon>Hymenoptera</taxon>
        <taxon>Apocrita</taxon>
        <taxon>Aculeata</taxon>
        <taxon>Vespoidea</taxon>
        <taxon>Vespidae</taxon>
        <taxon>Eumeninae</taxon>
        <taxon>Odynerus</taxon>
    </lineage>
</organism>
<keyword evidence="2" id="KW-0732">Signal</keyword>
<comment type="caution">
    <text evidence="3">The sequence shown here is derived from an EMBL/GenBank/DDBJ whole genome shotgun (WGS) entry which is preliminary data.</text>
</comment>
<dbReference type="AlphaFoldDB" id="A0AAD9RG73"/>
<gene>
    <name evidence="3" type="ORF">KPH14_001316</name>
</gene>
<reference evidence="3" key="1">
    <citation type="submission" date="2021-08" db="EMBL/GenBank/DDBJ databases">
        <authorList>
            <person name="Misof B."/>
            <person name="Oliver O."/>
            <person name="Podsiadlowski L."/>
            <person name="Donath A."/>
            <person name="Peters R."/>
            <person name="Mayer C."/>
            <person name="Rust J."/>
            <person name="Gunkel S."/>
            <person name="Lesny P."/>
            <person name="Martin S."/>
            <person name="Oeyen J.P."/>
            <person name="Petersen M."/>
            <person name="Panagiotis P."/>
            <person name="Wilbrandt J."/>
            <person name="Tanja T."/>
        </authorList>
    </citation>
    <scope>NUCLEOTIDE SEQUENCE</scope>
    <source>
        <strain evidence="3">GBR_01_08_01A</strain>
        <tissue evidence="3">Thorax + abdomen</tissue>
    </source>
</reference>
<evidence type="ECO:0000313" key="3">
    <source>
        <dbReference type="EMBL" id="KAK2579146.1"/>
    </source>
</evidence>
<sequence length="82" mass="9144">MNRSFATLIFLLVAIMAGWQLAMATPEALPAAKPEALPEDDMDSMIYSYDAYTAKVAKRTRNKGISAMSGKKENKTESHRKY</sequence>
<reference evidence="3" key="2">
    <citation type="journal article" date="2023" name="Commun. Biol.">
        <title>Intrasexual cuticular hydrocarbon dimorphism in a wasp sheds light on hydrocarbon biosynthesis genes in Hymenoptera.</title>
        <authorList>
            <person name="Moris V.C."/>
            <person name="Podsiadlowski L."/>
            <person name="Martin S."/>
            <person name="Oeyen J.P."/>
            <person name="Donath A."/>
            <person name="Petersen M."/>
            <person name="Wilbrandt J."/>
            <person name="Misof B."/>
            <person name="Liedtke D."/>
            <person name="Thamm M."/>
            <person name="Scheiner R."/>
            <person name="Schmitt T."/>
            <person name="Niehuis O."/>
        </authorList>
    </citation>
    <scope>NUCLEOTIDE SEQUENCE</scope>
    <source>
        <strain evidence="3">GBR_01_08_01A</strain>
    </source>
</reference>
<accession>A0AAD9RG73</accession>
<evidence type="ECO:0000313" key="4">
    <source>
        <dbReference type="Proteomes" id="UP001258017"/>
    </source>
</evidence>
<dbReference type="Proteomes" id="UP001258017">
    <property type="component" value="Unassembled WGS sequence"/>
</dbReference>
<evidence type="ECO:0000256" key="2">
    <source>
        <dbReference type="SAM" id="SignalP"/>
    </source>
</evidence>
<proteinExistence type="predicted"/>
<feature type="signal peptide" evidence="2">
    <location>
        <begin position="1"/>
        <end position="24"/>
    </location>
</feature>